<gene>
    <name evidence="2" type="ORF">PAXINDRAFT_14989</name>
</gene>
<protein>
    <submittedName>
        <fullName evidence="2">Uncharacterized protein</fullName>
    </submittedName>
</protein>
<dbReference type="EMBL" id="KN819367">
    <property type="protein sequence ID" value="KIJ12219.1"/>
    <property type="molecule type" value="Genomic_DNA"/>
</dbReference>
<name>A0A0C9STP5_PAXIN</name>
<reference evidence="3" key="2">
    <citation type="submission" date="2015-01" db="EMBL/GenBank/DDBJ databases">
        <title>Evolutionary Origins and Diversification of the Mycorrhizal Mutualists.</title>
        <authorList>
            <consortium name="DOE Joint Genome Institute"/>
            <consortium name="Mycorrhizal Genomics Consortium"/>
            <person name="Kohler A."/>
            <person name="Kuo A."/>
            <person name="Nagy L.G."/>
            <person name="Floudas D."/>
            <person name="Copeland A."/>
            <person name="Barry K.W."/>
            <person name="Cichocki N."/>
            <person name="Veneault-Fourrey C."/>
            <person name="LaButti K."/>
            <person name="Lindquist E.A."/>
            <person name="Lipzen A."/>
            <person name="Lundell T."/>
            <person name="Morin E."/>
            <person name="Murat C."/>
            <person name="Riley R."/>
            <person name="Ohm R."/>
            <person name="Sun H."/>
            <person name="Tunlid A."/>
            <person name="Henrissat B."/>
            <person name="Grigoriev I.V."/>
            <person name="Hibbett D.S."/>
            <person name="Martin F."/>
        </authorList>
    </citation>
    <scope>NUCLEOTIDE SEQUENCE [LARGE SCALE GENOMIC DNA]</scope>
    <source>
        <strain evidence="3">ATCC 200175</strain>
    </source>
</reference>
<feature type="compositionally biased region" description="Polar residues" evidence="1">
    <location>
        <begin position="128"/>
        <end position="140"/>
    </location>
</feature>
<evidence type="ECO:0000313" key="3">
    <source>
        <dbReference type="Proteomes" id="UP000053647"/>
    </source>
</evidence>
<accession>A0A0C9STP5</accession>
<dbReference type="AlphaFoldDB" id="A0A0C9STP5"/>
<feature type="compositionally biased region" description="Basic and acidic residues" evidence="1">
    <location>
        <begin position="271"/>
        <end position="280"/>
    </location>
</feature>
<feature type="compositionally biased region" description="Polar residues" evidence="1">
    <location>
        <begin position="221"/>
        <end position="234"/>
    </location>
</feature>
<evidence type="ECO:0000256" key="1">
    <source>
        <dbReference type="SAM" id="MobiDB-lite"/>
    </source>
</evidence>
<feature type="region of interest" description="Disordered" evidence="1">
    <location>
        <begin position="1"/>
        <end position="55"/>
    </location>
</feature>
<feature type="region of interest" description="Disordered" evidence="1">
    <location>
        <begin position="97"/>
        <end position="116"/>
    </location>
</feature>
<sequence length="280" mass="29885">MTPKPPARPPAHSEPAVIEHQPPAIPSRYTKPGAGDHSRIPPSSIDDGSTETSVSTIVTVDSSPRAGKVAAIHNQFALLTSLRLKLPNLIFRAQHTRTEPARTACSPSTTPPPTSVLFAREDSLELPGSSNSSQHSPFSDNESEISEVSLPPATPPRKMRGSFGNTPTTYPNSPTLPTASASRHPRDLRDKFHHNHTNATSSTSAPVTPGGDPGRKHVGYSITSATASRMSSFYNKLPPPPTRTIALGDKLPPLVRRPPSPSTDEESSSEEDLRLRAGNS</sequence>
<organism evidence="2 3">
    <name type="scientific">Paxillus involutus ATCC 200175</name>
    <dbReference type="NCBI Taxonomy" id="664439"/>
    <lineage>
        <taxon>Eukaryota</taxon>
        <taxon>Fungi</taxon>
        <taxon>Dikarya</taxon>
        <taxon>Basidiomycota</taxon>
        <taxon>Agaricomycotina</taxon>
        <taxon>Agaricomycetes</taxon>
        <taxon>Agaricomycetidae</taxon>
        <taxon>Boletales</taxon>
        <taxon>Paxilineae</taxon>
        <taxon>Paxillaceae</taxon>
        <taxon>Paxillus</taxon>
    </lineage>
</organism>
<keyword evidence="3" id="KW-1185">Reference proteome</keyword>
<dbReference type="Proteomes" id="UP000053647">
    <property type="component" value="Unassembled WGS sequence"/>
</dbReference>
<reference evidence="2 3" key="1">
    <citation type="submission" date="2014-06" db="EMBL/GenBank/DDBJ databases">
        <authorList>
            <consortium name="DOE Joint Genome Institute"/>
            <person name="Kuo A."/>
            <person name="Kohler A."/>
            <person name="Nagy L.G."/>
            <person name="Floudas D."/>
            <person name="Copeland A."/>
            <person name="Barry K.W."/>
            <person name="Cichocki N."/>
            <person name="Veneault-Fourrey C."/>
            <person name="LaButti K."/>
            <person name="Lindquist E.A."/>
            <person name="Lipzen A."/>
            <person name="Lundell T."/>
            <person name="Morin E."/>
            <person name="Murat C."/>
            <person name="Sun H."/>
            <person name="Tunlid A."/>
            <person name="Henrissat B."/>
            <person name="Grigoriev I.V."/>
            <person name="Hibbett D.S."/>
            <person name="Martin F."/>
            <person name="Nordberg H.P."/>
            <person name="Cantor M.N."/>
            <person name="Hua S.X."/>
        </authorList>
    </citation>
    <scope>NUCLEOTIDE SEQUENCE [LARGE SCALE GENOMIC DNA]</scope>
    <source>
        <strain evidence="2 3">ATCC 200175</strain>
    </source>
</reference>
<dbReference type="HOGENOM" id="CLU_994347_0_0_1"/>
<evidence type="ECO:0000313" key="2">
    <source>
        <dbReference type="EMBL" id="KIJ12219.1"/>
    </source>
</evidence>
<proteinExistence type="predicted"/>
<feature type="compositionally biased region" description="Polar residues" evidence="1">
    <location>
        <begin position="197"/>
        <end position="206"/>
    </location>
</feature>
<feature type="region of interest" description="Disordered" evidence="1">
    <location>
        <begin position="125"/>
        <end position="280"/>
    </location>
</feature>
<feature type="compositionally biased region" description="Polar residues" evidence="1">
    <location>
        <begin position="163"/>
        <end position="181"/>
    </location>
</feature>